<evidence type="ECO:0000256" key="1">
    <source>
        <dbReference type="SAM" id="Phobius"/>
    </source>
</evidence>
<keyword evidence="1" id="KW-0472">Membrane</keyword>
<name>A0A1X7EZP6_9PROT</name>
<dbReference type="STRING" id="286727.SAMN02982917_2158"/>
<accession>A0A1X7EZP6</accession>
<dbReference type="OrthoDB" id="7478319at2"/>
<dbReference type="AlphaFoldDB" id="A0A1X7EZP6"/>
<keyword evidence="1" id="KW-1133">Transmembrane helix</keyword>
<gene>
    <name evidence="2" type="ORF">SAMN02982917_2158</name>
</gene>
<dbReference type="RefSeq" id="WP_085085069.1">
    <property type="nucleotide sequence ID" value="NZ_FXAK01000004.1"/>
</dbReference>
<protein>
    <submittedName>
        <fullName evidence="2">TrbC/VIRB2 family protein</fullName>
    </submittedName>
</protein>
<proteinExistence type="predicted"/>
<evidence type="ECO:0000313" key="3">
    <source>
        <dbReference type="Proteomes" id="UP000192936"/>
    </source>
</evidence>
<dbReference type="EMBL" id="FXAK01000004">
    <property type="protein sequence ID" value="SMF42821.1"/>
    <property type="molecule type" value="Genomic_DNA"/>
</dbReference>
<feature type="transmembrane region" description="Helical" evidence="1">
    <location>
        <begin position="77"/>
        <end position="98"/>
    </location>
</feature>
<feature type="transmembrane region" description="Helical" evidence="1">
    <location>
        <begin position="35"/>
        <end position="57"/>
    </location>
</feature>
<feature type="transmembrane region" description="Helical" evidence="1">
    <location>
        <begin position="105"/>
        <end position="125"/>
    </location>
</feature>
<organism evidence="2 3">
    <name type="scientific">Azospirillum oryzae</name>
    <dbReference type="NCBI Taxonomy" id="286727"/>
    <lineage>
        <taxon>Bacteria</taxon>
        <taxon>Pseudomonadati</taxon>
        <taxon>Pseudomonadota</taxon>
        <taxon>Alphaproteobacteria</taxon>
        <taxon>Rhodospirillales</taxon>
        <taxon>Azospirillaceae</taxon>
        <taxon>Azospirillum</taxon>
    </lineage>
</organism>
<reference evidence="2 3" key="1">
    <citation type="submission" date="2017-04" db="EMBL/GenBank/DDBJ databases">
        <authorList>
            <person name="Afonso C.L."/>
            <person name="Miller P.J."/>
            <person name="Scott M.A."/>
            <person name="Spackman E."/>
            <person name="Goraichik I."/>
            <person name="Dimitrov K.M."/>
            <person name="Suarez D.L."/>
            <person name="Swayne D.E."/>
        </authorList>
    </citation>
    <scope>NUCLEOTIDE SEQUENCE [LARGE SCALE GENOMIC DNA]</scope>
    <source>
        <strain evidence="2 3">A2P</strain>
    </source>
</reference>
<keyword evidence="1" id="KW-0812">Transmembrane</keyword>
<dbReference type="Proteomes" id="UP000192936">
    <property type="component" value="Unassembled WGS sequence"/>
</dbReference>
<evidence type="ECO:0000313" key="2">
    <source>
        <dbReference type="EMBL" id="SMF42821.1"/>
    </source>
</evidence>
<sequence>MVNSRSLPVRHPASDGAAVPAPLRVRAGRTICPRLTALGVGVLVLLAAAPAFAQAAGGGGDLTTFLQNVVNILTGTAGRLIAVIAICIVGIGALMGALSLRTAGGVLLGVMLIFSSAWIVTQIVGA</sequence>
<dbReference type="Pfam" id="PF04956">
    <property type="entry name" value="TrbC"/>
    <property type="match status" value="1"/>
</dbReference>
<dbReference type="InterPro" id="IPR007039">
    <property type="entry name" value="TrbC/VirB2"/>
</dbReference>